<feature type="region of interest" description="Disordered" evidence="2">
    <location>
        <begin position="140"/>
        <end position="184"/>
    </location>
</feature>
<comment type="similarity">
    <text evidence="1">Belongs to the ros/MucR family.</text>
</comment>
<sequence>MRPATRGSRVTEALVELAADIAAAYVSHNAVPISDLPVLIQNVHECLAALGAEEAVEAAQRLPAVSIRASIKPDYLVCLEDGKKMKLLKGYLNRVYGLSPREYREKWNLPADYPMVAPVYAARRRELAMEIGLGRKAATGTTRAAAVPKSGKKALAPKPTKAGRPSTNGKLSLRLGKSPRSEPA</sequence>
<dbReference type="GO" id="GO:0003677">
    <property type="term" value="F:DNA binding"/>
    <property type="evidence" value="ECO:0007669"/>
    <property type="project" value="InterPro"/>
</dbReference>
<reference evidence="3 4" key="1">
    <citation type="journal article" date="2010" name="Int. J. Syst. Evol. Microbiol.">
        <title>Sphingopyxis bauzanensis sp. nov., a psychrophilic bacterium isolated from soil.</title>
        <authorList>
            <person name="Zhang D.C."/>
            <person name="Liu H.C."/>
            <person name="Xin Y.H."/>
            <person name="Zhou Y.G."/>
            <person name="Schinner F."/>
            <person name="Margesin R."/>
        </authorList>
    </citation>
    <scope>NUCLEOTIDE SEQUENCE [LARGE SCALE GENOMIC DNA]</scope>
    <source>
        <strain evidence="3 4">DSM 22271</strain>
    </source>
</reference>
<proteinExistence type="inferred from homology"/>
<organism evidence="3 4">
    <name type="scientific">Sphingopyxis bauzanensis</name>
    <dbReference type="NCBI Taxonomy" id="651663"/>
    <lineage>
        <taxon>Bacteria</taxon>
        <taxon>Pseudomonadati</taxon>
        <taxon>Pseudomonadota</taxon>
        <taxon>Alphaproteobacteria</taxon>
        <taxon>Sphingomonadales</taxon>
        <taxon>Sphingomonadaceae</taxon>
        <taxon>Sphingopyxis</taxon>
    </lineage>
</organism>
<evidence type="ECO:0000256" key="1">
    <source>
        <dbReference type="ARBA" id="ARBA00007031"/>
    </source>
</evidence>
<dbReference type="InterPro" id="IPR008807">
    <property type="entry name" value="ROS_MUCR"/>
</dbReference>
<dbReference type="AlphaFoldDB" id="A0A246JWY2"/>
<keyword evidence="4" id="KW-1185">Reference proteome</keyword>
<evidence type="ECO:0000313" key="3">
    <source>
        <dbReference type="EMBL" id="OWQ97570.1"/>
    </source>
</evidence>
<dbReference type="GO" id="GO:0008270">
    <property type="term" value="F:zinc ion binding"/>
    <property type="evidence" value="ECO:0007669"/>
    <property type="project" value="InterPro"/>
</dbReference>
<comment type="caution">
    <text evidence="3">The sequence shown here is derived from an EMBL/GenBank/DDBJ whole genome shotgun (WGS) entry which is preliminary data.</text>
</comment>
<name>A0A246JWY2_9SPHN</name>
<dbReference type="OrthoDB" id="9809693at2"/>
<accession>A0A246JWY2</accession>
<dbReference type="Gene3D" id="1.10.10.1550">
    <property type="entry name" value="ROS/MUCR transcriptional regulator protein"/>
    <property type="match status" value="1"/>
</dbReference>
<dbReference type="EMBL" id="NISK01000002">
    <property type="protein sequence ID" value="OWQ97570.1"/>
    <property type="molecule type" value="Genomic_DNA"/>
</dbReference>
<dbReference type="InterPro" id="IPR041920">
    <property type="entry name" value="ROS/MUCR_sf"/>
</dbReference>
<gene>
    <name evidence="3" type="ORF">CDQ92_11235</name>
</gene>
<dbReference type="GO" id="GO:0006355">
    <property type="term" value="P:regulation of DNA-templated transcription"/>
    <property type="evidence" value="ECO:0007669"/>
    <property type="project" value="InterPro"/>
</dbReference>
<evidence type="ECO:0000313" key="4">
    <source>
        <dbReference type="Proteomes" id="UP000197361"/>
    </source>
</evidence>
<dbReference type="Proteomes" id="UP000197361">
    <property type="component" value="Unassembled WGS sequence"/>
</dbReference>
<evidence type="ECO:0000256" key="2">
    <source>
        <dbReference type="SAM" id="MobiDB-lite"/>
    </source>
</evidence>
<dbReference type="Pfam" id="PF05443">
    <property type="entry name" value="ROS_MUCR"/>
    <property type="match status" value="1"/>
</dbReference>
<protein>
    <submittedName>
        <fullName evidence="3">MucR family transcriptional regulator</fullName>
    </submittedName>
</protein>